<dbReference type="PANTHER" id="PTHR33877:SF2">
    <property type="entry name" value="OS07G0170200 PROTEIN"/>
    <property type="match status" value="1"/>
</dbReference>
<gene>
    <name evidence="2" type="ORF">SAMN05661096_02576</name>
</gene>
<evidence type="ECO:0000259" key="1">
    <source>
        <dbReference type="SMART" id="SM00507"/>
    </source>
</evidence>
<dbReference type="SMART" id="SM00507">
    <property type="entry name" value="HNHc"/>
    <property type="match status" value="1"/>
</dbReference>
<dbReference type="CDD" id="cd00085">
    <property type="entry name" value="HNHc"/>
    <property type="match status" value="1"/>
</dbReference>
<dbReference type="PANTHER" id="PTHR33877">
    <property type="entry name" value="SLL1193 PROTEIN"/>
    <property type="match status" value="1"/>
</dbReference>
<dbReference type="InterPro" id="IPR052892">
    <property type="entry name" value="NA-targeting_endonuclease"/>
</dbReference>
<keyword evidence="3" id="KW-1185">Reference proteome</keyword>
<dbReference type="RefSeq" id="WP_085517747.1">
    <property type="nucleotide sequence ID" value="NZ_FXAW01000005.1"/>
</dbReference>
<feature type="domain" description="HNH nuclease" evidence="1">
    <location>
        <begin position="74"/>
        <end position="124"/>
    </location>
</feature>
<name>A0A1X7KD27_9BACT</name>
<evidence type="ECO:0000313" key="3">
    <source>
        <dbReference type="Proteomes" id="UP000193804"/>
    </source>
</evidence>
<dbReference type="InterPro" id="IPR003615">
    <property type="entry name" value="HNH_nuc"/>
</dbReference>
<dbReference type="STRING" id="1028.SAMN05661096_02576"/>
<keyword evidence="2" id="KW-0255">Endonuclease</keyword>
<dbReference type="OrthoDB" id="9802901at2"/>
<organism evidence="2 3">
    <name type="scientific">Marivirga sericea</name>
    <dbReference type="NCBI Taxonomy" id="1028"/>
    <lineage>
        <taxon>Bacteria</taxon>
        <taxon>Pseudomonadati</taxon>
        <taxon>Bacteroidota</taxon>
        <taxon>Cytophagia</taxon>
        <taxon>Cytophagales</taxon>
        <taxon>Marivirgaceae</taxon>
        <taxon>Marivirga</taxon>
    </lineage>
</organism>
<dbReference type="Gene3D" id="1.10.30.50">
    <property type="match status" value="1"/>
</dbReference>
<protein>
    <submittedName>
        <fullName evidence="2">5-methylcytosine-specific restriction endonuclease McrA</fullName>
    </submittedName>
</protein>
<sequence length="173" mass="19980">MKIGSKRALVLNQDYSPITVCSIPKAFLLLYLQKAELIENNESLQLRTVDRSFPFPSVIRLTKYVSMPYKGVMLTRQNIFKRDGHECQYCGTSKDLTLDHLIPRSKGGKSLWTNLVTACKRCNARKGNNSPEESDLKLKRRPFKPNYVMFIRDFSGQIDEKWMPFLKTKQLSA</sequence>
<dbReference type="EMBL" id="FXAW01000005">
    <property type="protein sequence ID" value="SMG38823.1"/>
    <property type="molecule type" value="Genomic_DNA"/>
</dbReference>
<keyword evidence="2" id="KW-0378">Hydrolase</keyword>
<dbReference type="InterPro" id="IPR029471">
    <property type="entry name" value="HNH_5"/>
</dbReference>
<reference evidence="3" key="1">
    <citation type="submission" date="2017-04" db="EMBL/GenBank/DDBJ databases">
        <authorList>
            <person name="Varghese N."/>
            <person name="Submissions S."/>
        </authorList>
    </citation>
    <scope>NUCLEOTIDE SEQUENCE [LARGE SCALE GENOMIC DNA]</scope>
    <source>
        <strain evidence="3">DSM 4125</strain>
    </source>
</reference>
<dbReference type="AlphaFoldDB" id="A0A1X7KD27"/>
<evidence type="ECO:0000313" key="2">
    <source>
        <dbReference type="EMBL" id="SMG38823.1"/>
    </source>
</evidence>
<keyword evidence="2" id="KW-0540">Nuclease</keyword>
<dbReference type="GO" id="GO:0004519">
    <property type="term" value="F:endonuclease activity"/>
    <property type="evidence" value="ECO:0007669"/>
    <property type="project" value="UniProtKB-KW"/>
</dbReference>
<dbReference type="Proteomes" id="UP000193804">
    <property type="component" value="Unassembled WGS sequence"/>
</dbReference>
<accession>A0A1X7KD27</accession>
<dbReference type="Pfam" id="PF14279">
    <property type="entry name" value="HNH_5"/>
    <property type="match status" value="1"/>
</dbReference>
<proteinExistence type="predicted"/>